<sequence>MGELDLEKLLLSPELQAAGGLILALVVGYAISTAVAGALARAAAQTHRDLDQQLLALMRRPVWVTAVIVALEWAGDRLQLAAAEQATFDATLGTIVVVVWATALVRAVDEVLVALLRRASSGQQGLAFVRGRAAGLIHFLVRIVLLLAGLYLVMVLWGLDVRAWQVSAGVAGAVLGFAAQDSLGNLISAVFLVGDAPLRIGDYIRVDKQMRGRVTDIGWRSTRILTNDGVEVNLPNARLGAQRIVNESAGPHQAIRLACEFAVEYGRTPEEVRAAVLPGVAELPELRGDLPAELQFRGPTEAGLRFALVVYLANPSRRSQGTDVTNSHILRALRAAGIGLAYSSHEVHAGGPLATALQAALVPGPSHVH</sequence>
<evidence type="ECO:0000256" key="4">
    <source>
        <dbReference type="ARBA" id="ARBA00022989"/>
    </source>
</evidence>
<dbReference type="InterPro" id="IPR011066">
    <property type="entry name" value="MscS_channel_C_sf"/>
</dbReference>
<feature type="transmembrane region" description="Helical" evidence="6">
    <location>
        <begin position="136"/>
        <end position="157"/>
    </location>
</feature>
<dbReference type="PANTHER" id="PTHR30221">
    <property type="entry name" value="SMALL-CONDUCTANCE MECHANOSENSITIVE CHANNEL"/>
    <property type="match status" value="1"/>
</dbReference>
<evidence type="ECO:0000256" key="1">
    <source>
        <dbReference type="ARBA" id="ARBA00004651"/>
    </source>
</evidence>
<comment type="caution">
    <text evidence="8">The sequence shown here is derived from an EMBL/GenBank/DDBJ whole genome shotgun (WGS) entry which is preliminary data.</text>
</comment>
<comment type="subcellular location">
    <subcellularLocation>
        <location evidence="1">Cell membrane</location>
        <topology evidence="1">Multi-pass membrane protein</topology>
    </subcellularLocation>
</comment>
<keyword evidence="5 6" id="KW-0472">Membrane</keyword>
<evidence type="ECO:0000256" key="5">
    <source>
        <dbReference type="ARBA" id="ARBA00023136"/>
    </source>
</evidence>
<protein>
    <submittedName>
        <fullName evidence="8">Mechanosensitive ion channel family protein</fullName>
    </submittedName>
</protein>
<dbReference type="InterPro" id="IPR010920">
    <property type="entry name" value="LSM_dom_sf"/>
</dbReference>
<dbReference type="InterPro" id="IPR023408">
    <property type="entry name" value="MscS_beta-dom_sf"/>
</dbReference>
<dbReference type="InterPro" id="IPR006685">
    <property type="entry name" value="MscS_channel_2nd"/>
</dbReference>
<proteinExistence type="predicted"/>
<dbReference type="Gene3D" id="2.30.30.60">
    <property type="match status" value="1"/>
</dbReference>
<dbReference type="EMBL" id="JAQNDN010000028">
    <property type="protein sequence ID" value="MDC0675547.1"/>
    <property type="molecule type" value="Genomic_DNA"/>
</dbReference>
<dbReference type="SUPFAM" id="SSF50182">
    <property type="entry name" value="Sm-like ribonucleoproteins"/>
    <property type="match status" value="1"/>
</dbReference>
<dbReference type="Pfam" id="PF00924">
    <property type="entry name" value="MS_channel_2nd"/>
    <property type="match status" value="1"/>
</dbReference>
<dbReference type="Proteomes" id="UP001217838">
    <property type="component" value="Unassembled WGS sequence"/>
</dbReference>
<dbReference type="SUPFAM" id="SSF82689">
    <property type="entry name" value="Mechanosensitive channel protein MscS (YggB), C-terminal domain"/>
    <property type="match status" value="1"/>
</dbReference>
<reference evidence="8 9" key="1">
    <citation type="submission" date="2022-11" db="EMBL/GenBank/DDBJ databases">
        <title>Minimal conservation of predation-associated metabolite biosynthetic gene clusters underscores biosynthetic potential of Myxococcota including descriptions for ten novel species: Archangium lansinium sp. nov., Myxococcus landrumus sp. nov., Nannocystis bai.</title>
        <authorList>
            <person name="Ahearne A."/>
            <person name="Stevens C."/>
            <person name="Dowd S."/>
        </authorList>
    </citation>
    <scope>NUCLEOTIDE SEQUENCE [LARGE SCALE GENOMIC DNA]</scope>
    <source>
        <strain evidence="8 9">NCELM</strain>
    </source>
</reference>
<feature type="domain" description="Mechanosensitive ion channel MscS" evidence="7">
    <location>
        <begin position="181"/>
        <end position="247"/>
    </location>
</feature>
<dbReference type="RefSeq" id="WP_272010730.1">
    <property type="nucleotide sequence ID" value="NZ_JAQNDN010000028.1"/>
</dbReference>
<gene>
    <name evidence="8" type="ORF">POL58_47830</name>
</gene>
<evidence type="ECO:0000256" key="2">
    <source>
        <dbReference type="ARBA" id="ARBA00022475"/>
    </source>
</evidence>
<keyword evidence="9" id="KW-1185">Reference proteome</keyword>
<evidence type="ECO:0000256" key="3">
    <source>
        <dbReference type="ARBA" id="ARBA00022692"/>
    </source>
</evidence>
<dbReference type="Gene3D" id="1.10.287.1260">
    <property type="match status" value="1"/>
</dbReference>
<evidence type="ECO:0000259" key="7">
    <source>
        <dbReference type="Pfam" id="PF00924"/>
    </source>
</evidence>
<feature type="transmembrane region" description="Helical" evidence="6">
    <location>
        <begin position="20"/>
        <end position="44"/>
    </location>
</feature>
<evidence type="ECO:0000256" key="6">
    <source>
        <dbReference type="SAM" id="Phobius"/>
    </source>
</evidence>
<keyword evidence="4 6" id="KW-1133">Transmembrane helix</keyword>
<dbReference type="PANTHER" id="PTHR30221:SF20">
    <property type="entry name" value="SMALL-CONDUCTANCE MECHANOSENSITIVE CHANNEL"/>
    <property type="match status" value="1"/>
</dbReference>
<dbReference type="InterPro" id="IPR045275">
    <property type="entry name" value="MscS_archaea/bacteria_type"/>
</dbReference>
<evidence type="ECO:0000313" key="8">
    <source>
        <dbReference type="EMBL" id="MDC0675547.1"/>
    </source>
</evidence>
<keyword evidence="2" id="KW-1003">Cell membrane</keyword>
<name>A0ABT5BRD2_9BACT</name>
<organism evidence="8 9">
    <name type="scientific">Nannocystis radixulma</name>
    <dbReference type="NCBI Taxonomy" id="2995305"/>
    <lineage>
        <taxon>Bacteria</taxon>
        <taxon>Pseudomonadati</taxon>
        <taxon>Myxococcota</taxon>
        <taxon>Polyangia</taxon>
        <taxon>Nannocystales</taxon>
        <taxon>Nannocystaceae</taxon>
        <taxon>Nannocystis</taxon>
    </lineage>
</organism>
<keyword evidence="3 6" id="KW-0812">Transmembrane</keyword>
<evidence type="ECO:0000313" key="9">
    <source>
        <dbReference type="Proteomes" id="UP001217838"/>
    </source>
</evidence>
<accession>A0ABT5BRD2</accession>